<dbReference type="OrthoDB" id="2020758at2759"/>
<proteinExistence type="predicted"/>
<keyword evidence="2" id="KW-0645">Protease</keyword>
<comment type="caution">
    <text evidence="2">The sequence shown here is derived from an EMBL/GenBank/DDBJ whole genome shotgun (WGS) entry which is preliminary data.</text>
</comment>
<sequence>MFKMCRCKDADNCIYCLVGVVEHSGTMRESHYIAYVRVGEKESGTDTEHVGSQWYYVSDHHVHQASIEEVLRSEAYILFYERN</sequence>
<dbReference type="InterPro" id="IPR028889">
    <property type="entry name" value="USP"/>
</dbReference>
<evidence type="ECO:0000259" key="1">
    <source>
        <dbReference type="PROSITE" id="PS50235"/>
    </source>
</evidence>
<dbReference type="AlphaFoldDB" id="A0A9W7GYZ6"/>
<dbReference type="GO" id="GO:0016579">
    <property type="term" value="P:protein deubiquitination"/>
    <property type="evidence" value="ECO:0007669"/>
    <property type="project" value="InterPro"/>
</dbReference>
<dbReference type="Pfam" id="PF00443">
    <property type="entry name" value="UCH"/>
    <property type="match status" value="1"/>
</dbReference>
<dbReference type="SUPFAM" id="SSF54001">
    <property type="entry name" value="Cysteine proteinases"/>
    <property type="match status" value="1"/>
</dbReference>
<gene>
    <name evidence="2" type="ORF">HRI_000478700</name>
</gene>
<dbReference type="Proteomes" id="UP001165190">
    <property type="component" value="Unassembled WGS sequence"/>
</dbReference>
<evidence type="ECO:0000313" key="2">
    <source>
        <dbReference type="EMBL" id="GMI68094.1"/>
    </source>
</evidence>
<evidence type="ECO:0000313" key="3">
    <source>
        <dbReference type="Proteomes" id="UP001165190"/>
    </source>
</evidence>
<reference evidence="2" key="1">
    <citation type="submission" date="2023-05" db="EMBL/GenBank/DDBJ databases">
        <title>Genome and transcriptome analyses reveal genes involved in the formation of fine ridges on petal epidermal cells in Hibiscus trionum.</title>
        <authorList>
            <person name="Koshimizu S."/>
            <person name="Masuda S."/>
            <person name="Ishii T."/>
            <person name="Shirasu K."/>
            <person name="Hoshino A."/>
            <person name="Arita M."/>
        </authorList>
    </citation>
    <scope>NUCLEOTIDE SEQUENCE</scope>
    <source>
        <strain evidence="2">Hamamatsu line</strain>
    </source>
</reference>
<protein>
    <submittedName>
        <fullName evidence="2">Ubiquitin-specific protease 2</fullName>
    </submittedName>
</protein>
<keyword evidence="2" id="KW-0378">Hydrolase</keyword>
<organism evidence="2 3">
    <name type="scientific">Hibiscus trionum</name>
    <name type="common">Flower of an hour</name>
    <dbReference type="NCBI Taxonomy" id="183268"/>
    <lineage>
        <taxon>Eukaryota</taxon>
        <taxon>Viridiplantae</taxon>
        <taxon>Streptophyta</taxon>
        <taxon>Embryophyta</taxon>
        <taxon>Tracheophyta</taxon>
        <taxon>Spermatophyta</taxon>
        <taxon>Magnoliopsida</taxon>
        <taxon>eudicotyledons</taxon>
        <taxon>Gunneridae</taxon>
        <taxon>Pentapetalae</taxon>
        <taxon>rosids</taxon>
        <taxon>malvids</taxon>
        <taxon>Malvales</taxon>
        <taxon>Malvaceae</taxon>
        <taxon>Malvoideae</taxon>
        <taxon>Hibiscus</taxon>
    </lineage>
</organism>
<dbReference type="InterPro" id="IPR038765">
    <property type="entry name" value="Papain-like_cys_pep_sf"/>
</dbReference>
<feature type="domain" description="USP" evidence="1">
    <location>
        <begin position="1"/>
        <end position="83"/>
    </location>
</feature>
<dbReference type="PANTHER" id="PTHR21646">
    <property type="entry name" value="UBIQUITIN CARBOXYL-TERMINAL HYDROLASE"/>
    <property type="match status" value="1"/>
</dbReference>
<dbReference type="PANTHER" id="PTHR21646:SF39">
    <property type="entry name" value="UBIQUITIN CARBOXYL-TERMINAL HYDROLASE 16"/>
    <property type="match status" value="1"/>
</dbReference>
<dbReference type="PROSITE" id="PS50235">
    <property type="entry name" value="USP_3"/>
    <property type="match status" value="1"/>
</dbReference>
<dbReference type="Gene3D" id="3.90.70.10">
    <property type="entry name" value="Cysteine proteinases"/>
    <property type="match status" value="1"/>
</dbReference>
<name>A0A9W7GYZ6_HIBTR</name>
<dbReference type="GO" id="GO:0006508">
    <property type="term" value="P:proteolysis"/>
    <property type="evidence" value="ECO:0007669"/>
    <property type="project" value="UniProtKB-KW"/>
</dbReference>
<dbReference type="GO" id="GO:0004843">
    <property type="term" value="F:cysteine-type deubiquitinase activity"/>
    <property type="evidence" value="ECO:0007669"/>
    <property type="project" value="InterPro"/>
</dbReference>
<dbReference type="InterPro" id="IPR050185">
    <property type="entry name" value="Ub_carboxyl-term_hydrolase"/>
</dbReference>
<dbReference type="EMBL" id="BSYR01000006">
    <property type="protein sequence ID" value="GMI68094.1"/>
    <property type="molecule type" value="Genomic_DNA"/>
</dbReference>
<accession>A0A9W7GYZ6</accession>
<keyword evidence="3" id="KW-1185">Reference proteome</keyword>
<dbReference type="InterPro" id="IPR001394">
    <property type="entry name" value="Peptidase_C19_UCH"/>
</dbReference>